<protein>
    <recommendedName>
        <fullName evidence="3">Helix-turn-helix domain-containing protein</fullName>
    </recommendedName>
</protein>
<dbReference type="EMBL" id="BAABYW010000001">
    <property type="protein sequence ID" value="GAA6410548.1"/>
    <property type="molecule type" value="Genomic_DNA"/>
</dbReference>
<keyword evidence="2" id="KW-1185">Reference proteome</keyword>
<name>A0ABQ0BGF2_9FIRM</name>
<evidence type="ECO:0000313" key="2">
    <source>
        <dbReference type="Proteomes" id="UP001600943"/>
    </source>
</evidence>
<gene>
    <name evidence="1" type="ORF">K040078D81_46650</name>
</gene>
<accession>A0ABQ0BGF2</accession>
<evidence type="ECO:0008006" key="3">
    <source>
        <dbReference type="Google" id="ProtNLM"/>
    </source>
</evidence>
<evidence type="ECO:0000313" key="1">
    <source>
        <dbReference type="EMBL" id="GAA6410548.1"/>
    </source>
</evidence>
<proteinExistence type="predicted"/>
<dbReference type="Proteomes" id="UP001600943">
    <property type="component" value="Unassembled WGS sequence"/>
</dbReference>
<comment type="caution">
    <text evidence="1">The sequence shown here is derived from an EMBL/GenBank/DDBJ whole genome shotgun (WGS) entry which is preliminary data.</text>
</comment>
<sequence>MNKTTAEEIAKAAAKEAVAEYIKEKQKEDKARIFRNTKLLMRNYNNIKSHVEKGIADAADMELNIKKSGLDPDELFIYSIKKSKFRSLIMLAHVDSCLAQLEREEELKGTLEKYLAYTYYYIDNMSFGSIGQVCGCYERTARRWVDELDRTMGVLLFGVDSLQIAD</sequence>
<dbReference type="RefSeq" id="WP_369861591.1">
    <property type="nucleotide sequence ID" value="NZ_BAABYW010000001.1"/>
</dbReference>
<organism evidence="1 2">
    <name type="scientific">Blautia hominis</name>
    <dbReference type="NCBI Taxonomy" id="2025493"/>
    <lineage>
        <taxon>Bacteria</taxon>
        <taxon>Bacillati</taxon>
        <taxon>Bacillota</taxon>
        <taxon>Clostridia</taxon>
        <taxon>Lachnospirales</taxon>
        <taxon>Lachnospiraceae</taxon>
        <taxon>Blautia</taxon>
    </lineage>
</organism>
<reference evidence="1 2" key="1">
    <citation type="submission" date="2024-04" db="EMBL/GenBank/DDBJ databases">
        <title>Defined microbial consortia suppress multidrug-resistant proinflammatory Enterobacteriaceae via ecological control.</title>
        <authorList>
            <person name="Furuichi M."/>
            <person name="Kawaguchi T."/>
            <person name="Pust M."/>
            <person name="Yasuma K."/>
            <person name="Plichta D."/>
            <person name="Hasegawa N."/>
            <person name="Ohya T."/>
            <person name="Bhattarai S."/>
            <person name="Sasajima S."/>
            <person name="Aoto Y."/>
            <person name="Tuganbaev T."/>
            <person name="Yaginuma M."/>
            <person name="Ueda M."/>
            <person name="Okahashi N."/>
            <person name="Amafuji K."/>
            <person name="Kiridooshi Y."/>
            <person name="Sugita K."/>
            <person name="Strazar M."/>
            <person name="Skelly A."/>
            <person name="Suda W."/>
            <person name="Hattori M."/>
            <person name="Nakamoto N."/>
            <person name="Caballero S."/>
            <person name="Norman J."/>
            <person name="Olle B."/>
            <person name="Tanoue T."/>
            <person name="Arita M."/>
            <person name="Bucci V."/>
            <person name="Atarashi K."/>
            <person name="Xavier R."/>
            <person name="Honda K."/>
        </authorList>
    </citation>
    <scope>NUCLEOTIDE SEQUENCE [LARGE SCALE GENOMIC DNA]</scope>
    <source>
        <strain evidence="2">k04-0078-D8-1</strain>
    </source>
</reference>